<dbReference type="RefSeq" id="WP_009531186.1">
    <property type="nucleotide sequence ID" value="NZ_ALNK01000024.1"/>
</dbReference>
<reference evidence="2 3" key="1">
    <citation type="submission" date="2012-07" db="EMBL/GenBank/DDBJ databases">
        <authorList>
            <person name="Durkin A.S."/>
            <person name="McCorrison J."/>
            <person name="Torralba M."/>
            <person name="Gillis M."/>
            <person name="Methe B."/>
            <person name="Sutton G."/>
            <person name="Nelson K.E."/>
        </authorList>
    </citation>
    <scope>NUCLEOTIDE SEQUENCE [LARGE SCALE GENOMIC DNA]</scope>
    <source>
        <strain evidence="2 3">OBRC8</strain>
    </source>
</reference>
<name>J6HA62_9FIRM</name>
<dbReference type="InterPro" id="IPR052345">
    <property type="entry name" value="Rad_response_metalloprotease"/>
</dbReference>
<dbReference type="Gene3D" id="1.10.10.2910">
    <property type="match status" value="1"/>
</dbReference>
<feature type="domain" description="IrrE N-terminal-like" evidence="1">
    <location>
        <begin position="66"/>
        <end position="153"/>
    </location>
</feature>
<comment type="caution">
    <text evidence="2">The sequence shown here is derived from an EMBL/GenBank/DDBJ whole genome shotgun (WGS) entry which is preliminary data.</text>
</comment>
<evidence type="ECO:0000313" key="2">
    <source>
        <dbReference type="EMBL" id="EJU22050.1"/>
    </source>
</evidence>
<dbReference type="Pfam" id="PF06114">
    <property type="entry name" value="Peptidase_M78"/>
    <property type="match status" value="1"/>
</dbReference>
<sequence>MAFAFKDIDLYKSIKEFQESQGLIEYPINLFKLCYKNNWYISEYSTKYKPNLPKDGFSLSKNGEFFIFYNTYMNCDGRIRFTIAHEIGHLILNHHFIDDYFENKDEIEKQADYFAGNLLVPAILLKHNKKFVDRIKLIQDYFNVSEECAINRVQYYNFWNNRIRYSDTFKNRLLSTFNDSLIEFENEIIKNKLSFSY</sequence>
<protein>
    <submittedName>
        <fullName evidence="2">PF06114 domain protein</fullName>
    </submittedName>
</protein>
<dbReference type="Proteomes" id="UP000005244">
    <property type="component" value="Unassembled WGS sequence"/>
</dbReference>
<keyword evidence="3" id="KW-1185">Reference proteome</keyword>
<accession>J6HA62</accession>
<dbReference type="EMBL" id="ALNK01000024">
    <property type="protein sequence ID" value="EJU22050.1"/>
    <property type="molecule type" value="Genomic_DNA"/>
</dbReference>
<dbReference type="AlphaFoldDB" id="J6HA62"/>
<gene>
    <name evidence="2" type="ORF">HMPREF1143_0458</name>
</gene>
<evidence type="ECO:0000313" key="3">
    <source>
        <dbReference type="Proteomes" id="UP000005244"/>
    </source>
</evidence>
<dbReference type="PANTHER" id="PTHR43236:SF1">
    <property type="entry name" value="BLL7220 PROTEIN"/>
    <property type="match status" value="1"/>
</dbReference>
<dbReference type="PANTHER" id="PTHR43236">
    <property type="entry name" value="ANTITOXIN HIGA1"/>
    <property type="match status" value="1"/>
</dbReference>
<dbReference type="InterPro" id="IPR010359">
    <property type="entry name" value="IrrE_HExxH"/>
</dbReference>
<organism evidence="2 3">
    <name type="scientific">Peptoanaerobacter stomatis</name>
    <dbReference type="NCBI Taxonomy" id="796937"/>
    <lineage>
        <taxon>Bacteria</taxon>
        <taxon>Bacillati</taxon>
        <taxon>Bacillota</taxon>
        <taxon>Clostridia</taxon>
        <taxon>Peptostreptococcales</taxon>
        <taxon>Filifactoraceae</taxon>
        <taxon>Peptoanaerobacter</taxon>
    </lineage>
</organism>
<proteinExistence type="predicted"/>
<evidence type="ECO:0000259" key="1">
    <source>
        <dbReference type="Pfam" id="PF06114"/>
    </source>
</evidence>